<protein>
    <submittedName>
        <fullName evidence="3">Uncharacterized protein</fullName>
    </submittedName>
</protein>
<gene>
    <name evidence="3" type="ORF">EDC37_10376</name>
</gene>
<feature type="chain" id="PRO_5021009141" evidence="2">
    <location>
        <begin position="29"/>
        <end position="74"/>
    </location>
</feature>
<dbReference type="Proteomes" id="UP000295188">
    <property type="component" value="Unassembled WGS sequence"/>
</dbReference>
<dbReference type="RefSeq" id="WP_132547597.1">
    <property type="nucleotide sequence ID" value="NZ_SMAA01000003.1"/>
</dbReference>
<evidence type="ECO:0000313" key="3">
    <source>
        <dbReference type="EMBL" id="TCS80907.1"/>
    </source>
</evidence>
<evidence type="ECO:0000256" key="2">
    <source>
        <dbReference type="SAM" id="SignalP"/>
    </source>
</evidence>
<comment type="caution">
    <text evidence="3">The sequence shown here is derived from an EMBL/GenBank/DDBJ whole genome shotgun (WGS) entry which is preliminary data.</text>
</comment>
<reference evidence="3 4" key="1">
    <citation type="submission" date="2019-03" db="EMBL/GenBank/DDBJ databases">
        <title>Genomic Encyclopedia of Type Strains, Phase IV (KMG-IV): sequencing the most valuable type-strain genomes for metagenomic binning, comparative biology and taxonomic classification.</title>
        <authorList>
            <person name="Goeker M."/>
        </authorList>
    </citation>
    <scope>NUCLEOTIDE SEQUENCE [LARGE SCALE GENOMIC DNA]</scope>
    <source>
        <strain evidence="3 4">DSM 20467</strain>
    </source>
</reference>
<accession>A0A4R3KCQ9</accession>
<keyword evidence="2" id="KW-0732">Signal</keyword>
<feature type="signal peptide" evidence="2">
    <location>
        <begin position="1"/>
        <end position="28"/>
    </location>
</feature>
<evidence type="ECO:0000313" key="4">
    <source>
        <dbReference type="Proteomes" id="UP000295188"/>
    </source>
</evidence>
<feature type="compositionally biased region" description="Basic residues" evidence="1">
    <location>
        <begin position="55"/>
        <end position="74"/>
    </location>
</feature>
<name>A0A4R3KCQ9_9FIRM</name>
<proteinExistence type="predicted"/>
<keyword evidence="4" id="KW-1185">Reference proteome</keyword>
<evidence type="ECO:0000256" key="1">
    <source>
        <dbReference type="SAM" id="MobiDB-lite"/>
    </source>
</evidence>
<sequence>MFNGKKLLLSVFCSLTIIGSLGTALVSANPFDGPPTPPRLNQAHPGFNHPPAPVPHHHHHHHHKQHHSKSSWQQ</sequence>
<dbReference type="AlphaFoldDB" id="A0A4R3KCQ9"/>
<organism evidence="3 4">
    <name type="scientific">Pectinatus cerevisiiphilus</name>
    <dbReference type="NCBI Taxonomy" id="86956"/>
    <lineage>
        <taxon>Bacteria</taxon>
        <taxon>Bacillati</taxon>
        <taxon>Bacillota</taxon>
        <taxon>Negativicutes</taxon>
        <taxon>Selenomonadales</taxon>
        <taxon>Selenomonadaceae</taxon>
        <taxon>Pectinatus</taxon>
    </lineage>
</organism>
<feature type="region of interest" description="Disordered" evidence="1">
    <location>
        <begin position="27"/>
        <end position="74"/>
    </location>
</feature>
<dbReference type="EMBL" id="SMAA01000003">
    <property type="protein sequence ID" value="TCS80907.1"/>
    <property type="molecule type" value="Genomic_DNA"/>
</dbReference>